<keyword evidence="12" id="KW-1185">Reference proteome</keyword>
<feature type="transmembrane region" description="Helical" evidence="7">
    <location>
        <begin position="383"/>
        <end position="405"/>
    </location>
</feature>
<evidence type="ECO:0000259" key="8">
    <source>
        <dbReference type="Pfam" id="PF00361"/>
    </source>
</evidence>
<evidence type="ECO:0000313" key="12">
    <source>
        <dbReference type="Proteomes" id="UP000630594"/>
    </source>
</evidence>
<dbReference type="RefSeq" id="WP_135833265.1">
    <property type="nucleotide sequence ID" value="NZ_BMCK01000003.1"/>
</dbReference>
<name>A0A4V1CWR9_9ACTN</name>
<comment type="similarity">
    <text evidence="2">Belongs to the complex I subunit 4 family.</text>
</comment>
<evidence type="ECO:0000256" key="2">
    <source>
        <dbReference type="ARBA" id="ARBA00009025"/>
    </source>
</evidence>
<evidence type="ECO:0000256" key="3">
    <source>
        <dbReference type="ARBA" id="ARBA00022692"/>
    </source>
</evidence>
<dbReference type="OrthoDB" id="9768329at2"/>
<feature type="transmembrane region" description="Helical" evidence="7">
    <location>
        <begin position="143"/>
        <end position="163"/>
    </location>
</feature>
<keyword evidence="10" id="KW-0560">Oxidoreductase</keyword>
<dbReference type="EMBL" id="CP038462">
    <property type="protein sequence ID" value="QCC78227.1"/>
    <property type="molecule type" value="Genomic_DNA"/>
</dbReference>
<dbReference type="GO" id="GO:0008137">
    <property type="term" value="F:NADH dehydrogenase (ubiquinone) activity"/>
    <property type="evidence" value="ECO:0007669"/>
    <property type="project" value="InterPro"/>
</dbReference>
<dbReference type="GO" id="GO:0003954">
    <property type="term" value="F:NADH dehydrogenase activity"/>
    <property type="evidence" value="ECO:0007669"/>
    <property type="project" value="TreeGrafter"/>
</dbReference>
<dbReference type="EMBL" id="BMCK01000003">
    <property type="protein sequence ID" value="GGD20687.1"/>
    <property type="molecule type" value="Genomic_DNA"/>
</dbReference>
<organism evidence="10 11">
    <name type="scientific">Nocardioides daphniae</name>
    <dbReference type="NCBI Taxonomy" id="402297"/>
    <lineage>
        <taxon>Bacteria</taxon>
        <taxon>Bacillati</taxon>
        <taxon>Actinomycetota</taxon>
        <taxon>Actinomycetes</taxon>
        <taxon>Propionibacteriales</taxon>
        <taxon>Nocardioidaceae</taxon>
        <taxon>Nocardioides</taxon>
    </lineage>
</organism>
<dbReference type="PANTHER" id="PTHR43507:SF1">
    <property type="entry name" value="NADH-UBIQUINONE OXIDOREDUCTASE CHAIN 4"/>
    <property type="match status" value="1"/>
</dbReference>
<evidence type="ECO:0000256" key="7">
    <source>
        <dbReference type="SAM" id="Phobius"/>
    </source>
</evidence>
<evidence type="ECO:0000313" key="11">
    <source>
        <dbReference type="Proteomes" id="UP000297025"/>
    </source>
</evidence>
<feature type="transmembrane region" description="Helical" evidence="7">
    <location>
        <begin position="461"/>
        <end position="479"/>
    </location>
</feature>
<dbReference type="GO" id="GO:0048039">
    <property type="term" value="F:ubiquinone binding"/>
    <property type="evidence" value="ECO:0007669"/>
    <property type="project" value="TreeGrafter"/>
</dbReference>
<dbReference type="InterPro" id="IPR003918">
    <property type="entry name" value="NADH_UbQ_OxRdtase"/>
</dbReference>
<feature type="transmembrane region" description="Helical" evidence="7">
    <location>
        <begin position="6"/>
        <end position="24"/>
    </location>
</feature>
<dbReference type="Proteomes" id="UP000297025">
    <property type="component" value="Chromosome"/>
</dbReference>
<keyword evidence="3 6" id="KW-0812">Transmembrane</keyword>
<reference evidence="10 11" key="1">
    <citation type="journal article" date="2008" name="Int. J. Syst. Evol. Microbiol.">
        <title>Nocardioides daphniae sp. nov., isolated from Daphnia cucullata (Crustacea: Cladocera).</title>
        <authorList>
            <person name="Toth E.M."/>
            <person name="Keki Z."/>
            <person name="Homonnay Z.G."/>
            <person name="Borsodi A.K."/>
            <person name="Marialigeti K."/>
            <person name="Schumann P."/>
        </authorList>
    </citation>
    <scope>NUCLEOTIDE SEQUENCE [LARGE SCALE GENOMIC DNA]</scope>
    <source>
        <strain evidence="10 11">JCM 16608</strain>
    </source>
</reference>
<dbReference type="Pfam" id="PF00361">
    <property type="entry name" value="Proton_antipo_M"/>
    <property type="match status" value="1"/>
</dbReference>
<feature type="transmembrane region" description="Helical" evidence="7">
    <location>
        <begin position="76"/>
        <end position="109"/>
    </location>
</feature>
<dbReference type="EC" id="1.6.5.11" evidence="10"/>
<reference evidence="9" key="2">
    <citation type="journal article" date="2014" name="Int. J. Syst. Evol. Microbiol.">
        <title>Complete genome of a new Firmicutes species belonging to the dominant human colonic microbiota ('Ruminococcus bicirculans') reveals two chromosomes and a selective capacity to utilize plant glucans.</title>
        <authorList>
            <consortium name="NISC Comparative Sequencing Program"/>
            <person name="Wegmann U."/>
            <person name="Louis P."/>
            <person name="Goesmann A."/>
            <person name="Henrissat B."/>
            <person name="Duncan S.H."/>
            <person name="Flint H.J."/>
        </authorList>
    </citation>
    <scope>NUCLEOTIDE SEQUENCE</scope>
    <source>
        <strain evidence="9">CCM 7403</strain>
    </source>
</reference>
<feature type="transmembrane region" description="Helical" evidence="7">
    <location>
        <begin position="314"/>
        <end position="336"/>
    </location>
</feature>
<dbReference type="AlphaFoldDB" id="A0A4V1CWR9"/>
<evidence type="ECO:0000256" key="1">
    <source>
        <dbReference type="ARBA" id="ARBA00004127"/>
    </source>
</evidence>
<dbReference type="NCBIfam" id="NF004500">
    <property type="entry name" value="PRK05846.1-4"/>
    <property type="match status" value="1"/>
</dbReference>
<feature type="transmembrane region" description="Helical" evidence="7">
    <location>
        <begin position="342"/>
        <end position="363"/>
    </location>
</feature>
<feature type="transmembrane region" description="Helical" evidence="7">
    <location>
        <begin position="121"/>
        <end position="137"/>
    </location>
</feature>
<feature type="transmembrane region" description="Helical" evidence="7">
    <location>
        <begin position="257"/>
        <end position="279"/>
    </location>
</feature>
<proteinExistence type="inferred from homology"/>
<dbReference type="PRINTS" id="PR01437">
    <property type="entry name" value="NUOXDRDTASE4"/>
</dbReference>
<accession>A0A4V1CWR9</accession>
<evidence type="ECO:0000256" key="5">
    <source>
        <dbReference type="ARBA" id="ARBA00023136"/>
    </source>
</evidence>
<feature type="transmembrane region" description="Helical" evidence="7">
    <location>
        <begin position="36"/>
        <end position="56"/>
    </location>
</feature>
<evidence type="ECO:0000313" key="9">
    <source>
        <dbReference type="EMBL" id="GGD20687.1"/>
    </source>
</evidence>
<feature type="domain" description="NADH:quinone oxidoreductase/Mrp antiporter transmembrane" evidence="8">
    <location>
        <begin position="139"/>
        <end position="431"/>
    </location>
</feature>
<evidence type="ECO:0000256" key="4">
    <source>
        <dbReference type="ARBA" id="ARBA00022989"/>
    </source>
</evidence>
<dbReference type="GO" id="GO:0012505">
    <property type="term" value="C:endomembrane system"/>
    <property type="evidence" value="ECO:0007669"/>
    <property type="project" value="UniProtKB-SubCell"/>
</dbReference>
<reference evidence="12" key="3">
    <citation type="journal article" date="2019" name="Int. J. Syst. Evol. Microbiol.">
        <title>The Global Catalogue of Microorganisms (GCM) 10K type strain sequencing project: providing services to taxonomists for standard genome sequencing and annotation.</title>
        <authorList>
            <consortium name="The Broad Institute Genomics Platform"/>
            <consortium name="The Broad Institute Genome Sequencing Center for Infectious Disease"/>
            <person name="Wu L."/>
            <person name="Ma J."/>
        </authorList>
    </citation>
    <scope>NUCLEOTIDE SEQUENCE [LARGE SCALE GENOMIC DNA]</scope>
    <source>
        <strain evidence="12">CCM 7403</strain>
    </source>
</reference>
<feature type="transmembrane region" description="Helical" evidence="7">
    <location>
        <begin position="285"/>
        <end position="307"/>
    </location>
</feature>
<dbReference type="GO" id="GO:0042773">
    <property type="term" value="P:ATP synthesis coupled electron transport"/>
    <property type="evidence" value="ECO:0007669"/>
    <property type="project" value="InterPro"/>
</dbReference>
<reference evidence="10" key="4">
    <citation type="submission" date="2019-03" db="EMBL/GenBank/DDBJ databases">
        <authorList>
            <person name="Huang Y."/>
        </authorList>
    </citation>
    <scope>NUCLEOTIDE SEQUENCE</scope>
    <source>
        <strain evidence="10">JCM 16608</strain>
    </source>
</reference>
<dbReference type="Proteomes" id="UP000630594">
    <property type="component" value="Unassembled WGS sequence"/>
</dbReference>
<feature type="transmembrane region" description="Helical" evidence="7">
    <location>
        <begin position="417"/>
        <end position="440"/>
    </location>
</feature>
<protein>
    <submittedName>
        <fullName evidence="10">NADH-quinone oxidoreductase subunit M</fullName>
        <ecNumber evidence="10">1.6.5.11</ecNumber>
    </submittedName>
</protein>
<feature type="transmembrane region" description="Helical" evidence="7">
    <location>
        <begin position="175"/>
        <end position="196"/>
    </location>
</feature>
<dbReference type="GO" id="GO:0015990">
    <property type="term" value="P:electron transport coupled proton transport"/>
    <property type="evidence" value="ECO:0007669"/>
    <property type="project" value="TreeGrafter"/>
</dbReference>
<evidence type="ECO:0000256" key="6">
    <source>
        <dbReference type="RuleBase" id="RU000320"/>
    </source>
</evidence>
<reference evidence="9" key="5">
    <citation type="submission" date="2024-05" db="EMBL/GenBank/DDBJ databases">
        <authorList>
            <person name="Sun Q."/>
            <person name="Sedlacek I."/>
        </authorList>
    </citation>
    <scope>NUCLEOTIDE SEQUENCE</scope>
    <source>
        <strain evidence="9">CCM 7403</strain>
    </source>
</reference>
<gene>
    <name evidence="9" type="primary">nuoM</name>
    <name evidence="10" type="ORF">E2C04_15420</name>
    <name evidence="9" type="ORF">GCM10007231_19800</name>
</gene>
<dbReference type="InterPro" id="IPR010227">
    <property type="entry name" value="NADH_Q_OxRdtase_chainM/4"/>
</dbReference>
<dbReference type="KEGG" id="ndp:E2C04_15420"/>
<comment type="subcellular location">
    <subcellularLocation>
        <location evidence="1">Endomembrane system</location>
        <topology evidence="1">Multi-pass membrane protein</topology>
    </subcellularLocation>
    <subcellularLocation>
        <location evidence="6">Membrane</location>
        <topology evidence="6">Multi-pass membrane protein</topology>
    </subcellularLocation>
</comment>
<dbReference type="NCBIfam" id="TIGR01972">
    <property type="entry name" value="NDH_I_M"/>
    <property type="match status" value="1"/>
</dbReference>
<keyword evidence="4 7" id="KW-1133">Transmembrane helix</keyword>
<dbReference type="InterPro" id="IPR001750">
    <property type="entry name" value="ND/Mrp_TM"/>
</dbReference>
<evidence type="ECO:0000313" key="10">
    <source>
        <dbReference type="EMBL" id="QCC78227.1"/>
    </source>
</evidence>
<keyword evidence="5 7" id="KW-0472">Membrane</keyword>
<dbReference type="PANTHER" id="PTHR43507">
    <property type="entry name" value="NADH-UBIQUINONE OXIDOREDUCTASE CHAIN 4"/>
    <property type="match status" value="1"/>
</dbReference>
<feature type="transmembrane region" description="Helical" evidence="7">
    <location>
        <begin position="222"/>
        <end position="245"/>
    </location>
</feature>
<sequence length="520" mass="54487">MSDFPWLIALVLVPLVGAVAVSFLPSGSGEPLPKKVGLGVALLTLLLGLGVLAGYTLGDDSSSAGGGAQFDVSYDWISLFGAHLALGVDGLSLVMVVLTVVLVPLVMLASWHESDEGSTKSFFGWVLALEAMSLAVFTATDVFLFYVVFEATLIPAYFLVAGFGREGRSRAATKFLLYQLGGGLVMLASVIGLYVVSSDAGNPSYLISDLAAMHIDETAQRWLFVGFFIAFAAKAPLFPLHTWLADTTEKATPSTSVLLVCVLDKIGTYGMLRFCLGLLPEASEWATPVVVVLALISIVYGAFVAIGQDDVLRLIGLTSLSHFGLIVLGIFVFSGAGSSGAVLYMVNHGISTAALFLIAGFVIRRTGTASISAMGGLEKTVPVLAGVFLVAGMAAAGLPGLSPFVSEVLVLIAAFNHAWWAGAIAVTSIVLAAIYILWTYQRTFTGPARPEFAAVVDIDRRELGAVVPLLVALVVFGFFPMPVLDVINPAVDDILTQVGVTEEPPTVEAEASDATEGADQ</sequence>
<dbReference type="GO" id="GO:0016020">
    <property type="term" value="C:membrane"/>
    <property type="evidence" value="ECO:0007669"/>
    <property type="project" value="UniProtKB-SubCell"/>
</dbReference>